<dbReference type="GO" id="GO:0005829">
    <property type="term" value="C:cytosol"/>
    <property type="evidence" value="ECO:0007669"/>
    <property type="project" value="TreeGrafter"/>
</dbReference>
<dbReference type="Gene3D" id="2.30.30.40">
    <property type="entry name" value="SH3 Domains"/>
    <property type="match status" value="1"/>
</dbReference>
<dbReference type="EMBL" id="FQWY01000006">
    <property type="protein sequence ID" value="SHG57559.1"/>
    <property type="molecule type" value="Genomic_DNA"/>
</dbReference>
<sequence>MDINAGLDLKNAYGENEEIQVVAFKLGREEYAVDVLSVQEINRLLNITRVPRTAKYIEGVVNLRGNIIPIINLHTRFNIEAVGDEEDKRIIVFQFDDTKAGIIVDEVSEVLRLNKGDIEETSRVYSSIDTDHIKGIAKVDNRLLILLDIAKILGA</sequence>
<dbReference type="InterPro" id="IPR036061">
    <property type="entry name" value="CheW-like_dom_sf"/>
</dbReference>
<evidence type="ECO:0000313" key="3">
    <source>
        <dbReference type="Proteomes" id="UP000242329"/>
    </source>
</evidence>
<dbReference type="PANTHER" id="PTHR22617">
    <property type="entry name" value="CHEMOTAXIS SENSOR HISTIDINE KINASE-RELATED"/>
    <property type="match status" value="1"/>
</dbReference>
<organism evidence="2 3">
    <name type="scientific">Thermosyntropha lipolytica DSM 11003</name>
    <dbReference type="NCBI Taxonomy" id="1123382"/>
    <lineage>
        <taxon>Bacteria</taxon>
        <taxon>Bacillati</taxon>
        <taxon>Bacillota</taxon>
        <taxon>Clostridia</taxon>
        <taxon>Eubacteriales</taxon>
        <taxon>Syntrophomonadaceae</taxon>
        <taxon>Thermosyntropha</taxon>
    </lineage>
</organism>
<evidence type="ECO:0000259" key="1">
    <source>
        <dbReference type="PROSITE" id="PS50851"/>
    </source>
</evidence>
<dbReference type="AlphaFoldDB" id="A0A1M5KYJ8"/>
<dbReference type="InterPro" id="IPR002545">
    <property type="entry name" value="CheW-lke_dom"/>
</dbReference>
<feature type="domain" description="CheW-like" evidence="1">
    <location>
        <begin position="18"/>
        <end position="155"/>
    </location>
</feature>
<name>A0A1M5KYJ8_9FIRM</name>
<proteinExistence type="predicted"/>
<dbReference type="RefSeq" id="WP_073089599.1">
    <property type="nucleotide sequence ID" value="NZ_FQWY01000006.1"/>
</dbReference>
<dbReference type="SUPFAM" id="SSF50341">
    <property type="entry name" value="CheW-like"/>
    <property type="match status" value="1"/>
</dbReference>
<reference evidence="3" key="1">
    <citation type="submission" date="2016-11" db="EMBL/GenBank/DDBJ databases">
        <authorList>
            <person name="Varghese N."/>
            <person name="Submissions S."/>
        </authorList>
    </citation>
    <scope>NUCLEOTIDE SEQUENCE [LARGE SCALE GENOMIC DNA]</scope>
    <source>
        <strain evidence="3">DSM 11003</strain>
    </source>
</reference>
<dbReference type="Gene3D" id="2.40.50.180">
    <property type="entry name" value="CheA-289, Domain 4"/>
    <property type="match status" value="1"/>
</dbReference>
<dbReference type="GO" id="GO:0007165">
    <property type="term" value="P:signal transduction"/>
    <property type="evidence" value="ECO:0007669"/>
    <property type="project" value="InterPro"/>
</dbReference>
<dbReference type="GO" id="GO:0006935">
    <property type="term" value="P:chemotaxis"/>
    <property type="evidence" value="ECO:0007669"/>
    <property type="project" value="InterPro"/>
</dbReference>
<accession>A0A1M5KYJ8</accession>
<evidence type="ECO:0000313" key="2">
    <source>
        <dbReference type="EMBL" id="SHG57559.1"/>
    </source>
</evidence>
<dbReference type="OrthoDB" id="9794382at2"/>
<dbReference type="PANTHER" id="PTHR22617:SF23">
    <property type="entry name" value="CHEMOTAXIS PROTEIN CHEW"/>
    <property type="match status" value="1"/>
</dbReference>
<dbReference type="STRING" id="1123382.SAMN02745221_00514"/>
<dbReference type="PROSITE" id="PS50851">
    <property type="entry name" value="CHEW"/>
    <property type="match status" value="1"/>
</dbReference>
<dbReference type="SMART" id="SM00260">
    <property type="entry name" value="CheW"/>
    <property type="match status" value="1"/>
</dbReference>
<protein>
    <submittedName>
        <fullName evidence="2">Purine-binding chemotaxis protein CheW</fullName>
    </submittedName>
</protein>
<dbReference type="Proteomes" id="UP000242329">
    <property type="component" value="Unassembled WGS sequence"/>
</dbReference>
<dbReference type="CDD" id="cd00732">
    <property type="entry name" value="CheW"/>
    <property type="match status" value="1"/>
</dbReference>
<gene>
    <name evidence="2" type="ORF">SAMN02745221_00514</name>
</gene>
<keyword evidence="3" id="KW-1185">Reference proteome</keyword>
<dbReference type="Pfam" id="PF01584">
    <property type="entry name" value="CheW"/>
    <property type="match status" value="1"/>
</dbReference>
<dbReference type="InterPro" id="IPR039315">
    <property type="entry name" value="CheW"/>
</dbReference>